<keyword evidence="2" id="KW-0560">Oxidoreductase</keyword>
<dbReference type="EC" id="1.4.3.-" evidence="2"/>
<feature type="domain" description="FAD dependent oxidoreductase" evidence="1">
    <location>
        <begin position="20"/>
        <end position="384"/>
    </location>
</feature>
<accession>A0A916JVL6</accession>
<proteinExistence type="predicted"/>
<evidence type="ECO:0000259" key="1">
    <source>
        <dbReference type="Pfam" id="PF01266"/>
    </source>
</evidence>
<dbReference type="Pfam" id="PF01266">
    <property type="entry name" value="DAO"/>
    <property type="match status" value="1"/>
</dbReference>
<gene>
    <name evidence="2" type="primary">puuB_2</name>
    <name evidence="2" type="ORF">LEUCIP111803_00957</name>
</gene>
<organism evidence="2 3">
    <name type="scientific">Leucobacter soli</name>
    <dbReference type="NCBI Taxonomy" id="2812850"/>
    <lineage>
        <taxon>Bacteria</taxon>
        <taxon>Bacillati</taxon>
        <taxon>Actinomycetota</taxon>
        <taxon>Actinomycetes</taxon>
        <taxon>Micrococcales</taxon>
        <taxon>Microbacteriaceae</taxon>
        <taxon>Leucobacter</taxon>
    </lineage>
</organism>
<sequence length="450" mass="48638">MHREGRPVLRAALPGSIEADVAIVGAGMTGLWTAYYLKRAAPELDIAVLEKEFAGFGASGRNGGWLSAKIPGQFRRFAKSRGIAAARALEREMIASVVEACEVARAEGFGDEVVRDGLMHVATSPAQLARLHAQVAELPDRGWIEGEDFRLLTPSEFDERVHVAGSMGGYWSPHCARIDPARFTFGLARAVERLGVTIYEGTTVRRIQPRAAITDRGVVSAPTVVRALEGYTGSLEGHRRRFLPMNSSMVVTERLTDEQLASVGWRGAELLGDAAHNFAYIQRTADGRIALGGRGVPYDFASGFDRQGRTADAAVTQLGSRLVQLFPGLADARLAHSWSGVLGVPRDWCAGVNHDPATGLADAGGYVGHGVTSANLAGRTLRDLILGEPSELTRLPWVGRTARDWEPEPLRWIAASALYAAYRHADRAEYRTGRARTHASARIADLISGR</sequence>
<protein>
    <submittedName>
        <fullName evidence="2">Gamma-glutamylputrescine oxidoreductase</fullName>
        <ecNumber evidence="2">1.4.3.-</ecNumber>
    </submittedName>
</protein>
<dbReference type="Proteomes" id="UP000693892">
    <property type="component" value="Unassembled WGS sequence"/>
</dbReference>
<dbReference type="PANTHER" id="PTHR13847:SF285">
    <property type="entry name" value="FAD DEPENDENT OXIDOREDUCTASE DOMAIN-CONTAINING PROTEIN"/>
    <property type="match status" value="1"/>
</dbReference>
<dbReference type="GO" id="GO:0005737">
    <property type="term" value="C:cytoplasm"/>
    <property type="evidence" value="ECO:0007669"/>
    <property type="project" value="TreeGrafter"/>
</dbReference>
<evidence type="ECO:0000313" key="3">
    <source>
        <dbReference type="Proteomes" id="UP000693892"/>
    </source>
</evidence>
<evidence type="ECO:0000313" key="2">
    <source>
        <dbReference type="EMBL" id="CAG7606682.1"/>
    </source>
</evidence>
<dbReference type="GO" id="GO:0016491">
    <property type="term" value="F:oxidoreductase activity"/>
    <property type="evidence" value="ECO:0007669"/>
    <property type="project" value="UniProtKB-KW"/>
</dbReference>
<dbReference type="EMBL" id="CAJVAP010000008">
    <property type="protein sequence ID" value="CAG7606682.1"/>
    <property type="molecule type" value="Genomic_DNA"/>
</dbReference>
<keyword evidence="3" id="KW-1185">Reference proteome</keyword>
<name>A0A916JVL6_9MICO</name>
<dbReference type="PANTHER" id="PTHR13847">
    <property type="entry name" value="SARCOSINE DEHYDROGENASE-RELATED"/>
    <property type="match status" value="1"/>
</dbReference>
<reference evidence="2" key="1">
    <citation type="submission" date="2021-06" db="EMBL/GenBank/DDBJ databases">
        <authorList>
            <person name="Criscuolo A."/>
        </authorList>
    </citation>
    <scope>NUCLEOTIDE SEQUENCE</scope>
    <source>
        <strain evidence="2">CIP111803</strain>
    </source>
</reference>
<dbReference type="AlphaFoldDB" id="A0A916JVL6"/>
<dbReference type="InterPro" id="IPR006076">
    <property type="entry name" value="FAD-dep_OxRdtase"/>
</dbReference>
<comment type="caution">
    <text evidence="2">The sequence shown here is derived from an EMBL/GenBank/DDBJ whole genome shotgun (WGS) entry which is preliminary data.</text>
</comment>